<feature type="short sequence motif" description="GXGXXG" evidence="4">
    <location>
        <begin position="17"/>
        <end position="22"/>
    </location>
</feature>
<dbReference type="InterPro" id="IPR016035">
    <property type="entry name" value="Acyl_Trfase/lysoPLipase"/>
</dbReference>
<dbReference type="GO" id="GO:0016787">
    <property type="term" value="F:hydrolase activity"/>
    <property type="evidence" value="ECO:0007669"/>
    <property type="project" value="UniProtKB-UniRule"/>
</dbReference>
<dbReference type="GO" id="GO:0016042">
    <property type="term" value="P:lipid catabolic process"/>
    <property type="evidence" value="ECO:0007669"/>
    <property type="project" value="UniProtKB-UniRule"/>
</dbReference>
<protein>
    <submittedName>
        <fullName evidence="6">NTE family protein rssA</fullName>
    </submittedName>
    <submittedName>
        <fullName evidence="7">Patatin</fullName>
    </submittedName>
</protein>
<feature type="domain" description="PNPLA" evidence="5">
    <location>
        <begin position="13"/>
        <end position="173"/>
    </location>
</feature>
<reference evidence="7 9" key="2">
    <citation type="submission" date="2019-10" db="EMBL/GenBank/DDBJ databases">
        <authorList>
            <person name="Karimi E."/>
        </authorList>
    </citation>
    <scope>NUCLEOTIDE SEQUENCE [LARGE SCALE GENOMIC DNA]</scope>
    <source>
        <strain evidence="7">Sphingobacterium sp. 8BC</strain>
    </source>
</reference>
<accession>A0A654DLI6</accession>
<dbReference type="AlphaFoldDB" id="A0A2X2JS92"/>
<evidence type="ECO:0000256" key="2">
    <source>
        <dbReference type="ARBA" id="ARBA00022963"/>
    </source>
</evidence>
<feature type="active site" description="Nucleophile" evidence="4">
    <location>
        <position position="46"/>
    </location>
</feature>
<organism evidence="6 8">
    <name type="scientific">Sphingobacterium multivorum</name>
    <dbReference type="NCBI Taxonomy" id="28454"/>
    <lineage>
        <taxon>Bacteria</taxon>
        <taxon>Pseudomonadati</taxon>
        <taxon>Bacteroidota</taxon>
        <taxon>Sphingobacteriia</taxon>
        <taxon>Sphingobacteriales</taxon>
        <taxon>Sphingobacteriaceae</taxon>
        <taxon>Sphingobacterium</taxon>
    </lineage>
</organism>
<dbReference type="PANTHER" id="PTHR14226:SF76">
    <property type="entry name" value="NTE FAMILY PROTEIN RSSA"/>
    <property type="match status" value="1"/>
</dbReference>
<keyword evidence="2 4" id="KW-0442">Lipid degradation</keyword>
<evidence type="ECO:0000259" key="5">
    <source>
        <dbReference type="PROSITE" id="PS51635"/>
    </source>
</evidence>
<evidence type="ECO:0000256" key="1">
    <source>
        <dbReference type="ARBA" id="ARBA00022801"/>
    </source>
</evidence>
<sequence length="271" mass="30586">MVEKAFLNRKVTLVLGGGGARGLVHIGIIRRLEELGYEIDEVVGCSIGALVGGIYAQGKMDVLEEWMQRLTKKSVFNMMDFSWKGLGMMKGIKVFNALKSVIPDANIETFPILFKAVATDLNYEKEVVLDFGSMYDAIRASIAIPAVFTAVEDDNHVYVDGGVLNPLPINHVTKKENLIIAVNLESKPDKQYSVIKKLDTRTSNSLDILQASYYVMRRKMSRMIVDLYRPDVVVDIPYNICNLWDYHRSEFLVQKGREYIDKALKNKAKAK</sequence>
<evidence type="ECO:0000256" key="3">
    <source>
        <dbReference type="ARBA" id="ARBA00023098"/>
    </source>
</evidence>
<feature type="active site" description="Proton acceptor" evidence="4">
    <location>
        <position position="160"/>
    </location>
</feature>
<dbReference type="GeneID" id="97180347"/>
<accession>A0A2X2JS92</accession>
<evidence type="ECO:0000256" key="4">
    <source>
        <dbReference type="PROSITE-ProRule" id="PRU01161"/>
    </source>
</evidence>
<evidence type="ECO:0000313" key="7">
    <source>
        <dbReference type="EMBL" id="VXD06570.1"/>
    </source>
</evidence>
<name>A0A2X2JS92_SPHMU</name>
<gene>
    <name evidence="6" type="primary">rssA</name>
    <name evidence="6" type="ORF">NCTC11343_05583</name>
    <name evidence="7" type="ORF">SPHINGO8BC_70069</name>
</gene>
<dbReference type="Gene3D" id="3.40.1090.10">
    <property type="entry name" value="Cytosolic phospholipase A2 catalytic domain"/>
    <property type="match status" value="2"/>
</dbReference>
<dbReference type="InterPro" id="IPR050301">
    <property type="entry name" value="NTE"/>
</dbReference>
<dbReference type="SUPFAM" id="SSF52151">
    <property type="entry name" value="FabD/lysophospholipase-like"/>
    <property type="match status" value="1"/>
</dbReference>
<dbReference type="Pfam" id="PF01734">
    <property type="entry name" value="Patatin"/>
    <property type="match status" value="1"/>
</dbReference>
<keyword evidence="3 4" id="KW-0443">Lipid metabolism</keyword>
<dbReference type="EMBL" id="CABWMV010000026">
    <property type="protein sequence ID" value="VXD06570.1"/>
    <property type="molecule type" value="Genomic_DNA"/>
</dbReference>
<dbReference type="PANTHER" id="PTHR14226">
    <property type="entry name" value="NEUROPATHY TARGET ESTERASE/SWISS CHEESE D.MELANOGASTER"/>
    <property type="match status" value="1"/>
</dbReference>
<feature type="short sequence motif" description="GXSXG" evidence="4">
    <location>
        <begin position="44"/>
        <end position="48"/>
    </location>
</feature>
<evidence type="ECO:0000313" key="9">
    <source>
        <dbReference type="Proteomes" id="UP000432350"/>
    </source>
</evidence>
<evidence type="ECO:0000313" key="6">
    <source>
        <dbReference type="EMBL" id="SPZ94811.1"/>
    </source>
</evidence>
<reference evidence="6 8" key="1">
    <citation type="submission" date="2018-06" db="EMBL/GenBank/DDBJ databases">
        <authorList>
            <consortium name="Pathogen Informatics"/>
            <person name="Doyle S."/>
        </authorList>
    </citation>
    <scope>NUCLEOTIDE SEQUENCE [LARGE SCALE GENOMIC DNA]</scope>
    <source>
        <strain evidence="6 8">NCTC11343</strain>
    </source>
</reference>
<dbReference type="Proteomes" id="UP000251241">
    <property type="component" value="Unassembled WGS sequence"/>
</dbReference>
<keyword evidence="1 4" id="KW-0378">Hydrolase</keyword>
<dbReference type="PROSITE" id="PS51635">
    <property type="entry name" value="PNPLA"/>
    <property type="match status" value="1"/>
</dbReference>
<proteinExistence type="predicted"/>
<dbReference type="RefSeq" id="WP_070561100.1">
    <property type="nucleotide sequence ID" value="NZ_CP068086.1"/>
</dbReference>
<feature type="short sequence motif" description="DGA/G" evidence="4">
    <location>
        <begin position="160"/>
        <end position="162"/>
    </location>
</feature>
<dbReference type="EMBL" id="UAUU01000011">
    <property type="protein sequence ID" value="SPZ94811.1"/>
    <property type="molecule type" value="Genomic_DNA"/>
</dbReference>
<evidence type="ECO:0000313" key="8">
    <source>
        <dbReference type="Proteomes" id="UP000251241"/>
    </source>
</evidence>
<dbReference type="Proteomes" id="UP000432350">
    <property type="component" value="Unassembled WGS sequence"/>
</dbReference>
<dbReference type="InterPro" id="IPR002641">
    <property type="entry name" value="PNPLA_dom"/>
</dbReference>